<keyword evidence="6" id="KW-0539">Nucleus</keyword>
<proteinExistence type="predicted"/>
<comment type="subcellular location">
    <subcellularLocation>
        <location evidence="1">Nucleus</location>
    </subcellularLocation>
</comment>
<gene>
    <name evidence="8" type="ORF">B0T23DRAFT_441742</name>
</gene>
<feature type="compositionally biased region" description="Basic and acidic residues" evidence="7">
    <location>
        <begin position="265"/>
        <end position="280"/>
    </location>
</feature>
<dbReference type="SUPFAM" id="SSF57667">
    <property type="entry name" value="beta-beta-alpha zinc fingers"/>
    <property type="match status" value="1"/>
</dbReference>
<feature type="compositionally biased region" description="Low complexity" evidence="7">
    <location>
        <begin position="58"/>
        <end position="70"/>
    </location>
</feature>
<keyword evidence="5" id="KW-0175">Coiled coil</keyword>
<comment type="caution">
    <text evidence="8">The sequence shown here is derived from an EMBL/GenBank/DDBJ whole genome shotgun (WGS) entry which is preliminary data.</text>
</comment>
<keyword evidence="4" id="KW-0862">Zinc</keyword>
<dbReference type="PANTHER" id="PTHR13278:SF0">
    <property type="entry name" value="ZINC FINGER PROTEIN 830"/>
    <property type="match status" value="1"/>
</dbReference>
<dbReference type="InterPro" id="IPR036236">
    <property type="entry name" value="Znf_C2H2_sf"/>
</dbReference>
<feature type="compositionally biased region" description="Gly residues" evidence="7">
    <location>
        <begin position="321"/>
        <end position="340"/>
    </location>
</feature>
<dbReference type="Gene3D" id="3.30.160.60">
    <property type="entry name" value="Classic Zinc Finger"/>
    <property type="match status" value="1"/>
</dbReference>
<dbReference type="GO" id="GO:0003676">
    <property type="term" value="F:nucleic acid binding"/>
    <property type="evidence" value="ECO:0007669"/>
    <property type="project" value="InterPro"/>
</dbReference>
<feature type="region of interest" description="Disordered" evidence="7">
    <location>
        <begin position="320"/>
        <end position="355"/>
    </location>
</feature>
<sequence length="411" mass="43824">MADVRALLRQQRAARRIEHPHAAYTDAGKLVCVLCREHIKTEALWDGHIRNTAHRQRLQALQQQQQQQTEAQDESTDQSHKRKFDLQDDDEATTPVSTDETDRASKRTRPNTLSPEPGPAPPTSNPAEVTKPPTLTRQQSFTPTAGIELAIPSRPATPADATTTPNSAGGPLRPFSQLSEQQKSQPPTSQSTFTPTATTSAPTPTSADAPQAPQAPAVDDDLWASFEADLLATPSHKPPPAAALTGGEAVISAAPVSAAQAAAAKSHDEEQSLRRAAKDMEIEDEREEATRALETEFEVMEELEARARRLRERREALRAGGKLGGAGQGAETGAGVGQGEGMIDTPMGGGDKDVVGEGVAKTSAAAAAVLAALGKENAAGTTKGKVVEENEEEDEDDEDDEDDWDGFRFRA</sequence>
<dbReference type="InterPro" id="IPR040050">
    <property type="entry name" value="ZNF830-like"/>
</dbReference>
<feature type="region of interest" description="Disordered" evidence="7">
    <location>
        <begin position="56"/>
        <end position="222"/>
    </location>
</feature>
<dbReference type="GO" id="GO:0033260">
    <property type="term" value="P:nuclear DNA replication"/>
    <property type="evidence" value="ECO:0007669"/>
    <property type="project" value="TreeGrafter"/>
</dbReference>
<dbReference type="EMBL" id="JAULSX010000004">
    <property type="protein sequence ID" value="KAK3492214.1"/>
    <property type="molecule type" value="Genomic_DNA"/>
</dbReference>
<keyword evidence="2" id="KW-0479">Metal-binding</keyword>
<dbReference type="GO" id="GO:0005681">
    <property type="term" value="C:spliceosomal complex"/>
    <property type="evidence" value="ECO:0007669"/>
    <property type="project" value="InterPro"/>
</dbReference>
<evidence type="ECO:0000256" key="7">
    <source>
        <dbReference type="SAM" id="MobiDB-lite"/>
    </source>
</evidence>
<dbReference type="GO" id="GO:0008270">
    <property type="term" value="F:zinc ion binding"/>
    <property type="evidence" value="ECO:0007669"/>
    <property type="project" value="UniProtKB-KW"/>
</dbReference>
<feature type="region of interest" description="Disordered" evidence="7">
    <location>
        <begin position="374"/>
        <end position="411"/>
    </location>
</feature>
<feature type="compositionally biased region" description="Polar residues" evidence="7">
    <location>
        <begin position="133"/>
        <end position="143"/>
    </location>
</feature>
<feature type="compositionally biased region" description="Acidic residues" evidence="7">
    <location>
        <begin position="389"/>
        <end position="404"/>
    </location>
</feature>
<evidence type="ECO:0000256" key="5">
    <source>
        <dbReference type="ARBA" id="ARBA00023054"/>
    </source>
</evidence>
<feature type="compositionally biased region" description="Low complexity" evidence="7">
    <location>
        <begin position="179"/>
        <end position="217"/>
    </location>
</feature>
<evidence type="ECO:0000313" key="9">
    <source>
        <dbReference type="Proteomes" id="UP001285908"/>
    </source>
</evidence>
<keyword evidence="9" id="KW-1185">Reference proteome</keyword>
<dbReference type="PANTHER" id="PTHR13278">
    <property type="entry name" value="ZINC FINGER PROTEIN 830"/>
    <property type="match status" value="1"/>
</dbReference>
<evidence type="ECO:0000256" key="2">
    <source>
        <dbReference type="ARBA" id="ARBA00022723"/>
    </source>
</evidence>
<dbReference type="Proteomes" id="UP001285908">
    <property type="component" value="Unassembled WGS sequence"/>
</dbReference>
<evidence type="ECO:0000313" key="8">
    <source>
        <dbReference type="EMBL" id="KAK3492214.1"/>
    </source>
</evidence>
<evidence type="ECO:0008006" key="10">
    <source>
        <dbReference type="Google" id="ProtNLM"/>
    </source>
</evidence>
<keyword evidence="3" id="KW-0863">Zinc-finger</keyword>
<dbReference type="GO" id="GO:0033314">
    <property type="term" value="P:mitotic DNA replication checkpoint signaling"/>
    <property type="evidence" value="ECO:0007669"/>
    <property type="project" value="TreeGrafter"/>
</dbReference>
<dbReference type="AlphaFoldDB" id="A0AAJ0MR25"/>
<dbReference type="GeneID" id="87878411"/>
<feature type="compositionally biased region" description="Low complexity" evidence="7">
    <location>
        <begin position="152"/>
        <end position="168"/>
    </location>
</feature>
<evidence type="ECO:0000256" key="1">
    <source>
        <dbReference type="ARBA" id="ARBA00004123"/>
    </source>
</evidence>
<dbReference type="RefSeq" id="XP_062692672.1">
    <property type="nucleotide sequence ID" value="XM_062840789.1"/>
</dbReference>
<feature type="region of interest" description="Disordered" evidence="7">
    <location>
        <begin position="255"/>
        <end position="287"/>
    </location>
</feature>
<feature type="compositionally biased region" description="Low complexity" evidence="7">
    <location>
        <begin position="255"/>
        <end position="264"/>
    </location>
</feature>
<dbReference type="GO" id="GO:0044773">
    <property type="term" value="P:mitotic DNA damage checkpoint signaling"/>
    <property type="evidence" value="ECO:0007669"/>
    <property type="project" value="TreeGrafter"/>
</dbReference>
<reference evidence="8 9" key="1">
    <citation type="journal article" date="2023" name="Mol. Phylogenet. Evol.">
        <title>Genome-scale phylogeny and comparative genomics of the fungal order Sordariales.</title>
        <authorList>
            <person name="Hensen N."/>
            <person name="Bonometti L."/>
            <person name="Westerberg I."/>
            <person name="Brannstrom I.O."/>
            <person name="Guillou S."/>
            <person name="Cros-Aarteil S."/>
            <person name="Calhoun S."/>
            <person name="Haridas S."/>
            <person name="Kuo A."/>
            <person name="Mondo S."/>
            <person name="Pangilinan J."/>
            <person name="Riley R."/>
            <person name="LaButti K."/>
            <person name="Andreopoulos B."/>
            <person name="Lipzen A."/>
            <person name="Chen C."/>
            <person name="Yan M."/>
            <person name="Daum C."/>
            <person name="Ng V."/>
            <person name="Clum A."/>
            <person name="Steindorff A."/>
            <person name="Ohm R.A."/>
            <person name="Martin F."/>
            <person name="Silar P."/>
            <person name="Natvig D.O."/>
            <person name="Lalanne C."/>
            <person name="Gautier V."/>
            <person name="Ament-Velasquez S.L."/>
            <person name="Kruys A."/>
            <person name="Hutchinson M.I."/>
            <person name="Powell A.J."/>
            <person name="Barry K."/>
            <person name="Miller A.N."/>
            <person name="Grigoriev I.V."/>
            <person name="Debuchy R."/>
            <person name="Gladieux P."/>
            <person name="Hiltunen Thoren M."/>
            <person name="Johannesson H."/>
        </authorList>
    </citation>
    <scope>NUCLEOTIDE SEQUENCE [LARGE SCALE GENOMIC DNA]</scope>
    <source>
        <strain evidence="8 9">FGSC 10403</strain>
    </source>
</reference>
<accession>A0AAJ0MR25</accession>
<organism evidence="8 9">
    <name type="scientific">Neurospora hispaniola</name>
    <dbReference type="NCBI Taxonomy" id="588809"/>
    <lineage>
        <taxon>Eukaryota</taxon>
        <taxon>Fungi</taxon>
        <taxon>Dikarya</taxon>
        <taxon>Ascomycota</taxon>
        <taxon>Pezizomycotina</taxon>
        <taxon>Sordariomycetes</taxon>
        <taxon>Sordariomycetidae</taxon>
        <taxon>Sordariales</taxon>
        <taxon>Sordariaceae</taxon>
        <taxon>Neurospora</taxon>
    </lineage>
</organism>
<evidence type="ECO:0000256" key="6">
    <source>
        <dbReference type="ARBA" id="ARBA00023242"/>
    </source>
</evidence>
<name>A0AAJ0MR25_9PEZI</name>
<evidence type="ECO:0000256" key="4">
    <source>
        <dbReference type="ARBA" id="ARBA00022833"/>
    </source>
</evidence>
<protein>
    <recommendedName>
        <fullName evidence="10">Coiled-coil domain-containing protein 16</fullName>
    </recommendedName>
</protein>
<evidence type="ECO:0000256" key="3">
    <source>
        <dbReference type="ARBA" id="ARBA00022771"/>
    </source>
</evidence>